<dbReference type="Proteomes" id="UP000546642">
    <property type="component" value="Unassembled WGS sequence"/>
</dbReference>
<accession>A0A7W9YD88</accession>
<evidence type="ECO:0000313" key="2">
    <source>
        <dbReference type="Proteomes" id="UP000546642"/>
    </source>
</evidence>
<proteinExistence type="predicted"/>
<dbReference type="AlphaFoldDB" id="A0A7W9YD88"/>
<sequence length="108" mass="11229">MTMRDVATTTRTPLRSRVATVTAALAVAAPLGIATPRPAEAAACKGGTGSSATRIYAWVDVTDCGRMGRAWVRCGPKTVVASWVTTRAYAGLLCSPADSPRDAGYGFH</sequence>
<gene>
    <name evidence="1" type="ORF">HNR23_000095</name>
</gene>
<protein>
    <submittedName>
        <fullName evidence="1">Uncharacterized protein</fullName>
    </submittedName>
</protein>
<dbReference type="EMBL" id="JACHDS010000001">
    <property type="protein sequence ID" value="MBB6170035.1"/>
    <property type="molecule type" value="Genomic_DNA"/>
</dbReference>
<dbReference type="RefSeq" id="WP_184072397.1">
    <property type="nucleotide sequence ID" value="NZ_JACHDS010000001.1"/>
</dbReference>
<organism evidence="1 2">
    <name type="scientific">Nocardiopsis mwathae</name>
    <dbReference type="NCBI Taxonomy" id="1472723"/>
    <lineage>
        <taxon>Bacteria</taxon>
        <taxon>Bacillati</taxon>
        <taxon>Actinomycetota</taxon>
        <taxon>Actinomycetes</taxon>
        <taxon>Streptosporangiales</taxon>
        <taxon>Nocardiopsidaceae</taxon>
        <taxon>Nocardiopsis</taxon>
    </lineage>
</organism>
<reference evidence="1 2" key="1">
    <citation type="submission" date="2020-08" db="EMBL/GenBank/DDBJ databases">
        <title>Sequencing the genomes of 1000 actinobacteria strains.</title>
        <authorList>
            <person name="Klenk H.-P."/>
        </authorList>
    </citation>
    <scope>NUCLEOTIDE SEQUENCE [LARGE SCALE GENOMIC DNA]</scope>
    <source>
        <strain evidence="1 2">DSM 46659</strain>
    </source>
</reference>
<name>A0A7W9YD88_9ACTN</name>
<comment type="caution">
    <text evidence="1">The sequence shown here is derived from an EMBL/GenBank/DDBJ whole genome shotgun (WGS) entry which is preliminary data.</text>
</comment>
<evidence type="ECO:0000313" key="1">
    <source>
        <dbReference type="EMBL" id="MBB6170035.1"/>
    </source>
</evidence>
<keyword evidence="2" id="KW-1185">Reference proteome</keyword>